<comment type="caution">
    <text evidence="1">The sequence shown here is derived from an EMBL/GenBank/DDBJ whole genome shotgun (WGS) entry which is preliminary data.</text>
</comment>
<dbReference type="AlphaFoldDB" id="A0A6A3DG58"/>
<protein>
    <submittedName>
        <fullName evidence="1">Uncharacterized protein</fullName>
    </submittedName>
</protein>
<sequence length="115" mass="12449">MGFRSTYTRVPSFDFMYFQTCSLTFGDPSAINSLYLATCSSKKLAEVAAVPLLPAEGDKTAGCHDRTSLRLRSARRIYPSFELKAAVPVGVLPSGKPTNAVAWCCIGIPALTKRD</sequence>
<name>A0A6A3DG58_9STRA</name>
<proteinExistence type="predicted"/>
<organism evidence="1 2">
    <name type="scientific">Phytophthora fragariae</name>
    <dbReference type="NCBI Taxonomy" id="53985"/>
    <lineage>
        <taxon>Eukaryota</taxon>
        <taxon>Sar</taxon>
        <taxon>Stramenopiles</taxon>
        <taxon>Oomycota</taxon>
        <taxon>Peronosporomycetes</taxon>
        <taxon>Peronosporales</taxon>
        <taxon>Peronosporaceae</taxon>
        <taxon>Phytophthora</taxon>
    </lineage>
</organism>
<evidence type="ECO:0000313" key="1">
    <source>
        <dbReference type="EMBL" id="KAE8920369.1"/>
    </source>
</evidence>
<gene>
    <name evidence="1" type="ORF">PF009_g29334</name>
</gene>
<accession>A0A6A3DG58</accession>
<dbReference type="EMBL" id="QXGF01004053">
    <property type="protein sequence ID" value="KAE8920369.1"/>
    <property type="molecule type" value="Genomic_DNA"/>
</dbReference>
<evidence type="ECO:0000313" key="2">
    <source>
        <dbReference type="Proteomes" id="UP000429523"/>
    </source>
</evidence>
<reference evidence="1 2" key="1">
    <citation type="submission" date="2018-08" db="EMBL/GenBank/DDBJ databases">
        <title>Genomic investigation of the strawberry pathogen Phytophthora fragariae indicates pathogenicity is determined by transcriptional variation in three key races.</title>
        <authorList>
            <person name="Adams T.M."/>
            <person name="Armitage A.D."/>
            <person name="Sobczyk M.K."/>
            <person name="Bates H.J."/>
            <person name="Dunwell J.M."/>
            <person name="Nellist C.F."/>
            <person name="Harrison R.J."/>
        </authorList>
    </citation>
    <scope>NUCLEOTIDE SEQUENCE [LARGE SCALE GENOMIC DNA]</scope>
    <source>
        <strain evidence="1 2">NOV-9</strain>
    </source>
</reference>
<dbReference type="Proteomes" id="UP000429523">
    <property type="component" value="Unassembled WGS sequence"/>
</dbReference>